<dbReference type="InterPro" id="IPR039657">
    <property type="entry name" value="Dimethylallyltransferase"/>
</dbReference>
<protein>
    <recommendedName>
        <fullName evidence="10">tRNA dimethylallyltransferase</fullName>
        <ecNumber evidence="10">2.5.1.75</ecNumber>
    </recommendedName>
    <alternativeName>
        <fullName evidence="10">Dimethylallyl diphosphate:tRNA dimethylallyltransferase</fullName>
        <shortName evidence="10">DMAPP:tRNA dimethylallyltransferase</shortName>
        <shortName evidence="10">DMATase</shortName>
    </alternativeName>
    <alternativeName>
        <fullName evidence="10">Isopentenyl-diphosphate:tRNA isopentenyltransferase</fullName>
        <shortName evidence="10">IPP transferase</shortName>
        <shortName evidence="10">IPPT</shortName>
        <shortName evidence="10">IPTase</shortName>
    </alternativeName>
</protein>
<feature type="region of interest" description="Interaction with substrate tRNA" evidence="10">
    <location>
        <begin position="38"/>
        <end position="41"/>
    </location>
</feature>
<dbReference type="HAMAP" id="MF_00185">
    <property type="entry name" value="IPP_trans"/>
    <property type="match status" value="1"/>
</dbReference>
<keyword evidence="7 10" id="KW-0067">ATP-binding</keyword>
<evidence type="ECO:0000256" key="12">
    <source>
        <dbReference type="RuleBase" id="RU003784"/>
    </source>
</evidence>
<dbReference type="Gene3D" id="1.10.20.140">
    <property type="match status" value="1"/>
</dbReference>
<reference evidence="15" key="1">
    <citation type="submission" date="2017-09" db="EMBL/GenBank/DDBJ databases">
        <title>Depth-based differentiation of microbial function through sediment-hosted aquifers and enrichment of novel symbionts in the deep terrestrial subsurface.</title>
        <authorList>
            <person name="Probst A.J."/>
            <person name="Ladd B."/>
            <person name="Jarett J.K."/>
            <person name="Geller-Mcgrath D.E."/>
            <person name="Sieber C.M.K."/>
            <person name="Emerson J.B."/>
            <person name="Anantharaman K."/>
            <person name="Thomas B.C."/>
            <person name="Malmstrom R."/>
            <person name="Stieglmeier M."/>
            <person name="Klingl A."/>
            <person name="Woyke T."/>
            <person name="Ryan C.M."/>
            <person name="Banfield J.F."/>
        </authorList>
    </citation>
    <scope>NUCLEOTIDE SEQUENCE [LARGE SCALE GENOMIC DNA]</scope>
</reference>
<evidence type="ECO:0000256" key="3">
    <source>
        <dbReference type="ARBA" id="ARBA00005842"/>
    </source>
</evidence>
<organism evidence="14 15">
    <name type="scientific">Candidatus Wolfebacteria bacterium CG03_land_8_20_14_0_80_36_15</name>
    <dbReference type="NCBI Taxonomy" id="1975067"/>
    <lineage>
        <taxon>Bacteria</taxon>
        <taxon>Candidatus Wolfeibacteriota</taxon>
    </lineage>
</organism>
<accession>A0A2M7B7X8</accession>
<evidence type="ECO:0000256" key="8">
    <source>
        <dbReference type="ARBA" id="ARBA00022842"/>
    </source>
</evidence>
<dbReference type="SUPFAM" id="SSF52540">
    <property type="entry name" value="P-loop containing nucleoside triphosphate hydrolases"/>
    <property type="match status" value="2"/>
</dbReference>
<keyword evidence="8 10" id="KW-0460">Magnesium</keyword>
<comment type="caution">
    <text evidence="14">The sequence shown here is derived from an EMBL/GenBank/DDBJ whole genome shotgun (WGS) entry which is preliminary data.</text>
</comment>
<gene>
    <name evidence="10" type="primary">miaA</name>
    <name evidence="14" type="ORF">COS59_01015</name>
</gene>
<comment type="catalytic activity">
    <reaction evidence="9 10 11">
        <text>adenosine(37) in tRNA + dimethylallyl diphosphate = N(6)-dimethylallyladenosine(37) in tRNA + diphosphate</text>
        <dbReference type="Rhea" id="RHEA:26482"/>
        <dbReference type="Rhea" id="RHEA-COMP:10162"/>
        <dbReference type="Rhea" id="RHEA-COMP:10375"/>
        <dbReference type="ChEBI" id="CHEBI:33019"/>
        <dbReference type="ChEBI" id="CHEBI:57623"/>
        <dbReference type="ChEBI" id="CHEBI:74411"/>
        <dbReference type="ChEBI" id="CHEBI:74415"/>
        <dbReference type="EC" id="2.5.1.75"/>
    </reaction>
</comment>
<comment type="cofactor">
    <cofactor evidence="1 10">
        <name>Mg(2+)</name>
        <dbReference type="ChEBI" id="CHEBI:18420"/>
    </cofactor>
</comment>
<name>A0A2M7B7X8_9BACT</name>
<evidence type="ECO:0000256" key="11">
    <source>
        <dbReference type="RuleBase" id="RU003783"/>
    </source>
</evidence>
<dbReference type="GO" id="GO:0005524">
    <property type="term" value="F:ATP binding"/>
    <property type="evidence" value="ECO:0007669"/>
    <property type="project" value="UniProtKB-UniRule"/>
</dbReference>
<evidence type="ECO:0000313" key="14">
    <source>
        <dbReference type="EMBL" id="PIU99201.1"/>
    </source>
</evidence>
<proteinExistence type="inferred from homology"/>
<dbReference type="Proteomes" id="UP000230131">
    <property type="component" value="Unassembled WGS sequence"/>
</dbReference>
<dbReference type="NCBIfam" id="TIGR00174">
    <property type="entry name" value="miaA"/>
    <property type="match status" value="1"/>
</dbReference>
<dbReference type="GO" id="GO:0006400">
    <property type="term" value="P:tRNA modification"/>
    <property type="evidence" value="ECO:0007669"/>
    <property type="project" value="TreeGrafter"/>
</dbReference>
<dbReference type="AlphaFoldDB" id="A0A2M7B7X8"/>
<evidence type="ECO:0000256" key="2">
    <source>
        <dbReference type="ARBA" id="ARBA00003213"/>
    </source>
</evidence>
<dbReference type="Gene3D" id="3.40.50.300">
    <property type="entry name" value="P-loop containing nucleotide triphosphate hydrolases"/>
    <property type="match status" value="1"/>
</dbReference>
<evidence type="ECO:0000256" key="9">
    <source>
        <dbReference type="ARBA" id="ARBA00049563"/>
    </source>
</evidence>
<keyword evidence="6 10" id="KW-0547">Nucleotide-binding</keyword>
<evidence type="ECO:0000256" key="5">
    <source>
        <dbReference type="ARBA" id="ARBA00022694"/>
    </source>
</evidence>
<comment type="similarity">
    <text evidence="3 10 13">Belongs to the IPP transferase family.</text>
</comment>
<dbReference type="Pfam" id="PF01715">
    <property type="entry name" value="IPPT"/>
    <property type="match status" value="1"/>
</dbReference>
<evidence type="ECO:0000256" key="1">
    <source>
        <dbReference type="ARBA" id="ARBA00001946"/>
    </source>
</evidence>
<dbReference type="PANTHER" id="PTHR11088">
    <property type="entry name" value="TRNA DIMETHYLALLYLTRANSFERASE"/>
    <property type="match status" value="1"/>
</dbReference>
<sequence>MDKSNSKIIVILGPTACGKSVLAVNLAKKFNGEIISADSRQIYKGLDIGSGKVPNTEVGLPYIYKGVIHHLFDVASPKRTFTVAQYQKLAKKTIKGIIKKGKIPIICGGTAFYIYSLIYNWQLPKVPPQKKLRKKLEKKSSQELFEQLKKLDPKRAKNIDRYNKRRLVRALEIVLVTKTTISSVGTINSTKNSPYRMLKIGIKKDKKELQRLINKRLLKRLKIGMINEVKNLHKKGVNWKRLDELGLEYRYISYYLRGLLTKEQMIKTLNQKIWQFSKRQMTWFKKDKEINWVKSYKEAEKLTRQFLSK</sequence>
<evidence type="ECO:0000256" key="13">
    <source>
        <dbReference type="RuleBase" id="RU003785"/>
    </source>
</evidence>
<feature type="site" description="Interaction with substrate tRNA" evidence="10">
    <location>
        <position position="110"/>
    </location>
</feature>
<dbReference type="InterPro" id="IPR027417">
    <property type="entry name" value="P-loop_NTPase"/>
</dbReference>
<dbReference type="GO" id="GO:0052381">
    <property type="term" value="F:tRNA dimethylallyltransferase activity"/>
    <property type="evidence" value="ECO:0007669"/>
    <property type="project" value="UniProtKB-UniRule"/>
</dbReference>
<keyword evidence="4 10" id="KW-0808">Transferase</keyword>
<comment type="function">
    <text evidence="2 10 12">Catalyzes the transfer of a dimethylallyl group onto the adenine at position 37 in tRNAs that read codons beginning with uridine, leading to the formation of N6-(dimethylallyl)adenosine (i(6)A).</text>
</comment>
<comment type="subunit">
    <text evidence="10">Monomer.</text>
</comment>
<feature type="site" description="Interaction with substrate tRNA" evidence="10">
    <location>
        <position position="133"/>
    </location>
</feature>
<dbReference type="EMBL" id="PEVH01000031">
    <property type="protein sequence ID" value="PIU99201.1"/>
    <property type="molecule type" value="Genomic_DNA"/>
</dbReference>
<evidence type="ECO:0000256" key="6">
    <source>
        <dbReference type="ARBA" id="ARBA00022741"/>
    </source>
</evidence>
<feature type="binding site" evidence="10">
    <location>
        <begin position="15"/>
        <end position="20"/>
    </location>
    <ligand>
        <name>substrate</name>
    </ligand>
</feature>
<keyword evidence="5 10" id="KW-0819">tRNA processing</keyword>
<dbReference type="PANTHER" id="PTHR11088:SF60">
    <property type="entry name" value="TRNA DIMETHYLALLYLTRANSFERASE"/>
    <property type="match status" value="1"/>
</dbReference>
<evidence type="ECO:0000256" key="4">
    <source>
        <dbReference type="ARBA" id="ARBA00022679"/>
    </source>
</evidence>
<evidence type="ECO:0000256" key="7">
    <source>
        <dbReference type="ARBA" id="ARBA00022840"/>
    </source>
</evidence>
<evidence type="ECO:0000256" key="10">
    <source>
        <dbReference type="HAMAP-Rule" id="MF_00185"/>
    </source>
</evidence>
<evidence type="ECO:0000313" key="15">
    <source>
        <dbReference type="Proteomes" id="UP000230131"/>
    </source>
</evidence>
<comment type="caution">
    <text evidence="10">Lacks conserved residue(s) required for the propagation of feature annotation.</text>
</comment>
<dbReference type="EC" id="2.5.1.75" evidence="10"/>
<feature type="binding site" evidence="10">
    <location>
        <begin position="13"/>
        <end position="20"/>
    </location>
    <ligand>
        <name>ATP</name>
        <dbReference type="ChEBI" id="CHEBI:30616"/>
    </ligand>
</feature>
<dbReference type="InterPro" id="IPR018022">
    <property type="entry name" value="IPT"/>
</dbReference>